<protein>
    <recommendedName>
        <fullName evidence="2">Phosphatidic acid phosphatase type 2/haloperoxidase domain-containing protein</fullName>
    </recommendedName>
</protein>
<evidence type="ECO:0000313" key="3">
    <source>
        <dbReference type="EMBL" id="GAA3707942.1"/>
    </source>
</evidence>
<name>A0ABP7DTV8_9SPHN</name>
<dbReference type="Pfam" id="PF01569">
    <property type="entry name" value="PAP2"/>
    <property type="match status" value="1"/>
</dbReference>
<sequence>MGKSTTDGAKKVVKAMAREDVERTHRATRQHDGPVMRAAGKASELADQPPLIALSTATMVAGMVLRHPAVLRAGTRMLASHLIATGIKTVLKSGIDRTRPARAVKEGHRIGKGDGADDSSLNSFPSGHTAGAVAVAQAVAHESTAAGLPLQAAAIGVAAMQPRRGKHYVSDVVAGAAIGWASERAAGALLRIAGAGAAAALARWRETPAVSVTGGAAGATPPD</sequence>
<feature type="compositionally biased region" description="Basic and acidic residues" evidence="1">
    <location>
        <begin position="100"/>
        <end position="115"/>
    </location>
</feature>
<evidence type="ECO:0000259" key="2">
    <source>
        <dbReference type="Pfam" id="PF01569"/>
    </source>
</evidence>
<organism evidence="3 4">
    <name type="scientific">Sphingomonas cynarae</name>
    <dbReference type="NCBI Taxonomy" id="930197"/>
    <lineage>
        <taxon>Bacteria</taxon>
        <taxon>Pseudomonadati</taxon>
        <taxon>Pseudomonadota</taxon>
        <taxon>Alphaproteobacteria</taxon>
        <taxon>Sphingomonadales</taxon>
        <taxon>Sphingomonadaceae</taxon>
        <taxon>Sphingomonas</taxon>
    </lineage>
</organism>
<keyword evidence="4" id="KW-1185">Reference proteome</keyword>
<reference evidence="4" key="1">
    <citation type="journal article" date="2019" name="Int. J. Syst. Evol. Microbiol.">
        <title>The Global Catalogue of Microorganisms (GCM) 10K type strain sequencing project: providing services to taxonomists for standard genome sequencing and annotation.</title>
        <authorList>
            <consortium name="The Broad Institute Genomics Platform"/>
            <consortium name="The Broad Institute Genome Sequencing Center for Infectious Disease"/>
            <person name="Wu L."/>
            <person name="Ma J."/>
        </authorList>
    </citation>
    <scope>NUCLEOTIDE SEQUENCE [LARGE SCALE GENOMIC DNA]</scope>
    <source>
        <strain evidence="4">JCM 17498</strain>
    </source>
</reference>
<dbReference type="Proteomes" id="UP001500523">
    <property type="component" value="Unassembled WGS sequence"/>
</dbReference>
<evidence type="ECO:0000256" key="1">
    <source>
        <dbReference type="SAM" id="MobiDB-lite"/>
    </source>
</evidence>
<feature type="domain" description="Phosphatidic acid phosphatase type 2/haloperoxidase" evidence="2">
    <location>
        <begin position="75"/>
        <end position="182"/>
    </location>
</feature>
<feature type="region of interest" description="Disordered" evidence="1">
    <location>
        <begin position="100"/>
        <end position="119"/>
    </location>
</feature>
<accession>A0ABP7DTV8</accession>
<gene>
    <name evidence="3" type="ORF">GCM10022268_16620</name>
</gene>
<proteinExistence type="predicted"/>
<dbReference type="Gene3D" id="1.20.144.10">
    <property type="entry name" value="Phosphatidic acid phosphatase type 2/haloperoxidase"/>
    <property type="match status" value="1"/>
</dbReference>
<evidence type="ECO:0000313" key="4">
    <source>
        <dbReference type="Proteomes" id="UP001500523"/>
    </source>
</evidence>
<dbReference type="InterPro" id="IPR000326">
    <property type="entry name" value="PAP2/HPO"/>
</dbReference>
<dbReference type="RefSeq" id="WP_344692889.1">
    <property type="nucleotide sequence ID" value="NZ_BAABBF010000003.1"/>
</dbReference>
<dbReference type="InterPro" id="IPR036938">
    <property type="entry name" value="PAP2/HPO_sf"/>
</dbReference>
<dbReference type="EMBL" id="BAABBF010000003">
    <property type="protein sequence ID" value="GAA3707942.1"/>
    <property type="molecule type" value="Genomic_DNA"/>
</dbReference>
<dbReference type="SUPFAM" id="SSF48317">
    <property type="entry name" value="Acid phosphatase/Vanadium-dependent haloperoxidase"/>
    <property type="match status" value="1"/>
</dbReference>
<comment type="caution">
    <text evidence="3">The sequence shown here is derived from an EMBL/GenBank/DDBJ whole genome shotgun (WGS) entry which is preliminary data.</text>
</comment>